<comment type="caution">
    <text evidence="2">The sequence shown here is derived from an EMBL/GenBank/DDBJ whole genome shotgun (WGS) entry which is preliminary data.</text>
</comment>
<name>A0AAN4Z645_9BILA</name>
<feature type="compositionally biased region" description="Basic and acidic residues" evidence="1">
    <location>
        <begin position="28"/>
        <end position="40"/>
    </location>
</feature>
<feature type="non-terminal residue" evidence="2">
    <location>
        <position position="1"/>
    </location>
</feature>
<evidence type="ECO:0000313" key="3">
    <source>
        <dbReference type="Proteomes" id="UP001328107"/>
    </source>
</evidence>
<dbReference type="Proteomes" id="UP001328107">
    <property type="component" value="Unassembled WGS sequence"/>
</dbReference>
<reference evidence="3" key="1">
    <citation type="submission" date="2022-10" db="EMBL/GenBank/DDBJ databases">
        <title>Genome assembly of Pristionchus species.</title>
        <authorList>
            <person name="Yoshida K."/>
            <person name="Sommer R.J."/>
        </authorList>
    </citation>
    <scope>NUCLEOTIDE SEQUENCE [LARGE SCALE GENOMIC DNA]</scope>
    <source>
        <strain evidence="3">RS5460</strain>
    </source>
</reference>
<keyword evidence="3" id="KW-1185">Reference proteome</keyword>
<protein>
    <submittedName>
        <fullName evidence="2">Uncharacterized protein</fullName>
    </submittedName>
</protein>
<feature type="region of interest" description="Disordered" evidence="1">
    <location>
        <begin position="1"/>
        <end position="58"/>
    </location>
</feature>
<feature type="compositionally biased region" description="Basic residues" evidence="1">
    <location>
        <begin position="74"/>
        <end position="84"/>
    </location>
</feature>
<dbReference type="EMBL" id="BTRK01000001">
    <property type="protein sequence ID" value="GMR32638.1"/>
    <property type="molecule type" value="Genomic_DNA"/>
</dbReference>
<feature type="region of interest" description="Disordered" evidence="1">
    <location>
        <begin position="70"/>
        <end position="90"/>
    </location>
</feature>
<dbReference type="AlphaFoldDB" id="A0AAN4Z645"/>
<accession>A0AAN4Z645</accession>
<feature type="compositionally biased region" description="Polar residues" evidence="1">
    <location>
        <begin position="1"/>
        <end position="14"/>
    </location>
</feature>
<evidence type="ECO:0000256" key="1">
    <source>
        <dbReference type="SAM" id="MobiDB-lite"/>
    </source>
</evidence>
<proteinExistence type="predicted"/>
<evidence type="ECO:0000313" key="2">
    <source>
        <dbReference type="EMBL" id="GMR32638.1"/>
    </source>
</evidence>
<gene>
    <name evidence="2" type="ORF">PMAYCL1PPCAC_02833</name>
</gene>
<sequence>GKNELDSISQSLSLRVSPRCPCTGTRGRQGESVRISDGRNEQSTNRTIQARRGDSTVHHETELLQPRETAQVLQHRRGHSKSRAKVTVIN</sequence>
<organism evidence="2 3">
    <name type="scientific">Pristionchus mayeri</name>
    <dbReference type="NCBI Taxonomy" id="1317129"/>
    <lineage>
        <taxon>Eukaryota</taxon>
        <taxon>Metazoa</taxon>
        <taxon>Ecdysozoa</taxon>
        <taxon>Nematoda</taxon>
        <taxon>Chromadorea</taxon>
        <taxon>Rhabditida</taxon>
        <taxon>Rhabditina</taxon>
        <taxon>Diplogasteromorpha</taxon>
        <taxon>Diplogasteroidea</taxon>
        <taxon>Neodiplogasteridae</taxon>
        <taxon>Pristionchus</taxon>
    </lineage>
</organism>